<name>Q02CD8_SOLUE</name>
<dbReference type="eggNOG" id="COG0456">
    <property type="taxonomic scope" value="Bacteria"/>
</dbReference>
<sequence length="148" mass="16653">MKDSIARFELIVKNAPHRLVDISEEAAALKPDPARWSKKEILGHLIDSASNNHQRIIRAQLAPVLEFPGYEQESWVKSNAYATQSWPDMVNLWLLLNRHLLHVVKAMPESVLANQLIIGGRPAVPLSALVVDYLRHVDNHLGQIFQAA</sequence>
<dbReference type="Gene3D" id="1.20.120.450">
    <property type="entry name" value="dinb family like domain"/>
    <property type="match status" value="1"/>
</dbReference>
<dbReference type="InterPro" id="IPR024775">
    <property type="entry name" value="DinB-like"/>
</dbReference>
<feature type="domain" description="DinB-like" evidence="1">
    <location>
        <begin position="14"/>
        <end position="144"/>
    </location>
</feature>
<accession>Q02CD8</accession>
<evidence type="ECO:0000259" key="1">
    <source>
        <dbReference type="Pfam" id="PF12867"/>
    </source>
</evidence>
<organism evidence="2">
    <name type="scientific">Solibacter usitatus (strain Ellin6076)</name>
    <dbReference type="NCBI Taxonomy" id="234267"/>
    <lineage>
        <taxon>Bacteria</taxon>
        <taxon>Pseudomonadati</taxon>
        <taxon>Acidobacteriota</taxon>
        <taxon>Terriglobia</taxon>
        <taxon>Bryobacterales</taxon>
        <taxon>Solibacteraceae</taxon>
        <taxon>Candidatus Solibacter</taxon>
    </lineage>
</organism>
<reference evidence="2" key="1">
    <citation type="submission" date="2006-10" db="EMBL/GenBank/DDBJ databases">
        <title>Complete sequence of Solibacter usitatus Ellin6076.</title>
        <authorList>
            <consortium name="US DOE Joint Genome Institute"/>
            <person name="Copeland A."/>
            <person name="Lucas S."/>
            <person name="Lapidus A."/>
            <person name="Barry K."/>
            <person name="Detter J.C."/>
            <person name="Glavina del Rio T."/>
            <person name="Hammon N."/>
            <person name="Israni S."/>
            <person name="Dalin E."/>
            <person name="Tice H."/>
            <person name="Pitluck S."/>
            <person name="Thompson L.S."/>
            <person name="Brettin T."/>
            <person name="Bruce D."/>
            <person name="Han C."/>
            <person name="Tapia R."/>
            <person name="Gilna P."/>
            <person name="Schmutz J."/>
            <person name="Larimer F."/>
            <person name="Land M."/>
            <person name="Hauser L."/>
            <person name="Kyrpides N."/>
            <person name="Mikhailova N."/>
            <person name="Janssen P.H."/>
            <person name="Kuske C.R."/>
            <person name="Richardson P."/>
        </authorList>
    </citation>
    <scope>NUCLEOTIDE SEQUENCE</scope>
    <source>
        <strain evidence="2">Ellin6076</strain>
    </source>
</reference>
<protein>
    <recommendedName>
        <fullName evidence="1">DinB-like domain-containing protein</fullName>
    </recommendedName>
</protein>
<dbReference type="STRING" id="234267.Acid_0266"/>
<dbReference type="InterPro" id="IPR034660">
    <property type="entry name" value="DinB/YfiT-like"/>
</dbReference>
<dbReference type="EMBL" id="CP000473">
    <property type="protein sequence ID" value="ABJ81278.1"/>
    <property type="molecule type" value="Genomic_DNA"/>
</dbReference>
<dbReference type="KEGG" id="sus:Acid_0266"/>
<dbReference type="InParanoid" id="Q02CD8"/>
<dbReference type="Pfam" id="PF12867">
    <property type="entry name" value="DinB_2"/>
    <property type="match status" value="1"/>
</dbReference>
<dbReference type="OrthoDB" id="9793216at2"/>
<dbReference type="SUPFAM" id="SSF109854">
    <property type="entry name" value="DinB/YfiT-like putative metalloenzymes"/>
    <property type="match status" value="1"/>
</dbReference>
<dbReference type="AlphaFoldDB" id="Q02CD8"/>
<dbReference type="HOGENOM" id="CLU_105789_4_0_0"/>
<proteinExistence type="predicted"/>
<gene>
    <name evidence="2" type="ordered locus">Acid_0266</name>
</gene>
<evidence type="ECO:0000313" key="2">
    <source>
        <dbReference type="EMBL" id="ABJ81278.1"/>
    </source>
</evidence>